<dbReference type="InterPro" id="IPR051677">
    <property type="entry name" value="AfsR-DnrI-RedD_regulator"/>
</dbReference>
<dbReference type="SMART" id="SM01043">
    <property type="entry name" value="BTAD"/>
    <property type="match status" value="1"/>
</dbReference>
<dbReference type="InterPro" id="IPR036388">
    <property type="entry name" value="WH-like_DNA-bd_sf"/>
</dbReference>
<dbReference type="Pfam" id="PF03704">
    <property type="entry name" value="BTAD"/>
    <property type="match status" value="1"/>
</dbReference>
<dbReference type="Proteomes" id="UP001501020">
    <property type="component" value="Unassembled WGS sequence"/>
</dbReference>
<dbReference type="CDD" id="cd15831">
    <property type="entry name" value="BTAD"/>
    <property type="match status" value="1"/>
</dbReference>
<dbReference type="InterPro" id="IPR005158">
    <property type="entry name" value="BTAD"/>
</dbReference>
<dbReference type="RefSeq" id="WP_344281437.1">
    <property type="nucleotide sequence ID" value="NZ_BAAAMR010000126.1"/>
</dbReference>
<dbReference type="InterPro" id="IPR006764">
    <property type="entry name" value="SAM_dep_MeTrfase_SAV2177_type"/>
</dbReference>
<sequence>MHIAVLGELDLEGVVIEEGNRHPARRLRNLLCVLTAAAEIGDPGHGGRAVSTPELLRLLWPDDIYRNFVQPLRQVVYRSRRLIGEGRLISEKGPAGQLHYRLVKRDGEDTTDLERFTWAATLAEQARNADDLERAADRYDEALALWRGDPSDPFPDFPDMSSEMWFRPLLARRRQVIESYAEVHLALGRHSEELADALRGFLRGDQRFNEHLHALYMHLLYRRGERGEALAAFSKASRLLEQAHGLGPGIGLLRMERRIRRGDPDLDWTAPSAPVVLSAGWGGAPSVAGVYDMTLGGRDHGEPDRSFVQDLIDRTGTDTPQVAVENRTCIVRMVRFLCKEGIRQFLDLGSGMPEPQGRDVPRIARQMVSDVRILMVDNDPLATLYTGAMMIADGKDVVVRELDIQDVDSVLDEARAHLDFTEPVGLICANTLQYIPAVPVPSASREPETDRFTDRVAAMMQRYVDALPAGSYLALTHLSDDRLHPGILPHLDYRSPYAELPMHLRSPEQIERMFCGLPLVGDDMTDVGNWRPEEPFTERQMRIIGGIAFKE</sequence>
<evidence type="ECO:0000256" key="1">
    <source>
        <dbReference type="ARBA" id="ARBA00023015"/>
    </source>
</evidence>
<protein>
    <recommendedName>
        <fullName evidence="3">Bacterial transcriptional activator domain-containing protein</fullName>
    </recommendedName>
</protein>
<reference evidence="5" key="1">
    <citation type="journal article" date="2019" name="Int. J. Syst. Evol. Microbiol.">
        <title>The Global Catalogue of Microorganisms (GCM) 10K type strain sequencing project: providing services to taxonomists for standard genome sequencing and annotation.</title>
        <authorList>
            <consortium name="The Broad Institute Genomics Platform"/>
            <consortium name="The Broad Institute Genome Sequencing Center for Infectious Disease"/>
            <person name="Wu L."/>
            <person name="Ma J."/>
        </authorList>
    </citation>
    <scope>NUCLEOTIDE SEQUENCE [LARGE SCALE GENOMIC DNA]</scope>
    <source>
        <strain evidence="5">JCM 13850</strain>
    </source>
</reference>
<evidence type="ECO:0000313" key="5">
    <source>
        <dbReference type="Proteomes" id="UP001501020"/>
    </source>
</evidence>
<evidence type="ECO:0000259" key="3">
    <source>
        <dbReference type="SMART" id="SM01043"/>
    </source>
</evidence>
<dbReference type="Gene3D" id="1.10.10.10">
    <property type="entry name" value="Winged helix-like DNA-binding domain superfamily/Winged helix DNA-binding domain"/>
    <property type="match status" value="1"/>
</dbReference>
<dbReference type="InterPro" id="IPR029063">
    <property type="entry name" value="SAM-dependent_MTases_sf"/>
</dbReference>
<dbReference type="PANTHER" id="PTHR35807:SF1">
    <property type="entry name" value="TRANSCRIPTIONAL REGULATOR REDD"/>
    <property type="match status" value="1"/>
</dbReference>
<dbReference type="PANTHER" id="PTHR35807">
    <property type="entry name" value="TRANSCRIPTIONAL REGULATOR REDD-RELATED"/>
    <property type="match status" value="1"/>
</dbReference>
<comment type="caution">
    <text evidence="4">The sequence shown here is derived from an EMBL/GenBank/DDBJ whole genome shotgun (WGS) entry which is preliminary data.</text>
</comment>
<evidence type="ECO:0000313" key="4">
    <source>
        <dbReference type="EMBL" id="GAA2165301.1"/>
    </source>
</evidence>
<dbReference type="Pfam" id="PF04672">
    <property type="entry name" value="Methyltransf_19"/>
    <property type="match status" value="1"/>
</dbReference>
<gene>
    <name evidence="4" type="ORF">GCM10009727_83820</name>
</gene>
<dbReference type="EMBL" id="BAAAMR010000126">
    <property type="protein sequence ID" value="GAA2165301.1"/>
    <property type="molecule type" value="Genomic_DNA"/>
</dbReference>
<keyword evidence="2" id="KW-0804">Transcription</keyword>
<dbReference type="SUPFAM" id="SSF53335">
    <property type="entry name" value="S-adenosyl-L-methionine-dependent methyltransferases"/>
    <property type="match status" value="1"/>
</dbReference>
<organism evidence="4 5">
    <name type="scientific">Actinomadura napierensis</name>
    <dbReference type="NCBI Taxonomy" id="267854"/>
    <lineage>
        <taxon>Bacteria</taxon>
        <taxon>Bacillati</taxon>
        <taxon>Actinomycetota</taxon>
        <taxon>Actinomycetes</taxon>
        <taxon>Streptosporangiales</taxon>
        <taxon>Thermomonosporaceae</taxon>
        <taxon>Actinomadura</taxon>
    </lineage>
</organism>
<feature type="domain" description="Bacterial transcriptional activator" evidence="3">
    <location>
        <begin position="111"/>
        <end position="260"/>
    </location>
</feature>
<dbReference type="InterPro" id="IPR011990">
    <property type="entry name" value="TPR-like_helical_dom_sf"/>
</dbReference>
<dbReference type="Gene3D" id="3.40.50.150">
    <property type="entry name" value="Vaccinia Virus protein VP39"/>
    <property type="match status" value="1"/>
</dbReference>
<dbReference type="Gene3D" id="1.25.40.10">
    <property type="entry name" value="Tetratricopeptide repeat domain"/>
    <property type="match status" value="1"/>
</dbReference>
<accession>A0ABP5MA34</accession>
<proteinExistence type="predicted"/>
<keyword evidence="5" id="KW-1185">Reference proteome</keyword>
<name>A0ABP5MA34_9ACTN</name>
<keyword evidence="1" id="KW-0805">Transcription regulation</keyword>
<evidence type="ECO:0000256" key="2">
    <source>
        <dbReference type="ARBA" id="ARBA00023163"/>
    </source>
</evidence>
<dbReference type="SUPFAM" id="SSF48452">
    <property type="entry name" value="TPR-like"/>
    <property type="match status" value="1"/>
</dbReference>